<proteinExistence type="predicted"/>
<dbReference type="Gene3D" id="1.10.510.10">
    <property type="entry name" value="Transferase(Phosphotransferase) domain 1"/>
    <property type="match status" value="1"/>
</dbReference>
<evidence type="ECO:0000313" key="8">
    <source>
        <dbReference type="EMBL" id="SET84978.1"/>
    </source>
</evidence>
<dbReference type="PROSITE" id="PS50005">
    <property type="entry name" value="TPR"/>
    <property type="match status" value="1"/>
</dbReference>
<evidence type="ECO:0000256" key="5">
    <source>
        <dbReference type="PROSITE-ProRule" id="PRU00339"/>
    </source>
</evidence>
<keyword evidence="5" id="KW-0802">TPR repeat</keyword>
<dbReference type="GO" id="GO:0004674">
    <property type="term" value="F:protein serine/threonine kinase activity"/>
    <property type="evidence" value="ECO:0007669"/>
    <property type="project" value="UniProtKB-KW"/>
</dbReference>
<dbReference type="InterPro" id="IPR011990">
    <property type="entry name" value="TPR-like_helical_dom_sf"/>
</dbReference>
<sequence length="799" mass="86979">MSTERNQRFGRYELQSLLGRGGMAETWRARLVGAAGVTKPVLIKMVLPEFANHSDFISRFVSEARISSTLSHGNIAQVFEFGRVEGQYFLAMELVDGQPLHRVLKRAAKLGLPRLPPPLAAYIALEMCRGLHYAHTRTDEKGAALGIVHRDISPDNVLISYEGQVKIVDFGIAKARMARDFETQPGVVRGKYLYFSPEQAKGLEVDAQSDVWSTGLVLYEMLCGQPPVTGTQAAVMLRLAYGEFPPPRQLRPSLPAELDALIMSALSVDLSARFRSAHAFAEGLAEFLYSQPRSFSSQDLAHGLRLLFREDLQKEGRTLNVPGSFEEEFASWRTSEARSRPPSKPHPRETLELPAAPPPGTLPLARSTELDRTVLDASRLSGEPPTQLLGAIGLLSRLWLSRKWRVAGLTSLGVLGTVLTGVLIARALPSDTTSTPTAGSDSRSVTGELRPPAVIAYPVSELTLEADRDVIIVPPKFRAFVDLDPARTYALGDASGPTQGEPEVLAPGDEGPTRVFYLLSGDADPLPAALRLGQVPLSPMRFSGARSVALFRLGPPSPRSTPWRNIRLAGRTREEFQAMTFDPDAEGLLLKRALTLTGLDPAVTYSLKLESTDRDALLHGPKAGPARTVICAQWVPAPESAPRNAPRSEREGALLQFLLTFGTEQRVRGVLGLRCGFIDDSVDDNSGALRVRIEAQEPSSRPPPKKARSADVEALVQQMRHRLQAGDSGGVISVGEKCLSLAPQHAECLLMSGTASTLAGRPDEAARLYRRFLELHPRHAQTEVVKGLLSDLEGVDPPR</sequence>
<reference evidence="8 9" key="1">
    <citation type="submission" date="2016-10" db="EMBL/GenBank/DDBJ databases">
        <authorList>
            <person name="Varghese N."/>
            <person name="Submissions S."/>
        </authorList>
    </citation>
    <scope>NUCLEOTIDE SEQUENCE [LARGE SCALE GENOMIC DNA]</scope>
    <source>
        <strain evidence="8 9">DSM 16525</strain>
    </source>
</reference>
<accession>A0ABY1C9Z4</accession>
<evidence type="ECO:0000259" key="7">
    <source>
        <dbReference type="PROSITE" id="PS50011"/>
    </source>
</evidence>
<keyword evidence="2" id="KW-0547">Nucleotide-binding</keyword>
<dbReference type="PANTHER" id="PTHR43289">
    <property type="entry name" value="MITOGEN-ACTIVATED PROTEIN KINASE KINASE KINASE 20-RELATED"/>
    <property type="match status" value="1"/>
</dbReference>
<dbReference type="SUPFAM" id="SSF56112">
    <property type="entry name" value="Protein kinase-like (PK-like)"/>
    <property type="match status" value="1"/>
</dbReference>
<dbReference type="Proteomes" id="UP000183760">
    <property type="component" value="Unassembled WGS sequence"/>
</dbReference>
<evidence type="ECO:0000256" key="1">
    <source>
        <dbReference type="ARBA" id="ARBA00022679"/>
    </source>
</evidence>
<keyword evidence="3 8" id="KW-0418">Kinase</keyword>
<feature type="domain" description="Protein kinase" evidence="7">
    <location>
        <begin position="12"/>
        <end position="288"/>
    </location>
</feature>
<dbReference type="Pfam" id="PF00069">
    <property type="entry name" value="Pkinase"/>
    <property type="match status" value="1"/>
</dbReference>
<feature type="region of interest" description="Disordered" evidence="6">
    <location>
        <begin position="332"/>
        <end position="365"/>
    </location>
</feature>
<dbReference type="InterPro" id="IPR008266">
    <property type="entry name" value="Tyr_kinase_AS"/>
</dbReference>
<dbReference type="PANTHER" id="PTHR43289:SF6">
    <property type="entry name" value="SERINE_THREONINE-PROTEIN KINASE NEKL-3"/>
    <property type="match status" value="1"/>
</dbReference>
<dbReference type="SUPFAM" id="SSF48452">
    <property type="entry name" value="TPR-like"/>
    <property type="match status" value="1"/>
</dbReference>
<evidence type="ECO:0000256" key="3">
    <source>
        <dbReference type="ARBA" id="ARBA00022777"/>
    </source>
</evidence>
<dbReference type="InterPro" id="IPR000719">
    <property type="entry name" value="Prot_kinase_dom"/>
</dbReference>
<evidence type="ECO:0000313" key="9">
    <source>
        <dbReference type="Proteomes" id="UP000183760"/>
    </source>
</evidence>
<keyword evidence="9" id="KW-1185">Reference proteome</keyword>
<keyword evidence="1" id="KW-0808">Transferase</keyword>
<dbReference type="RefSeq" id="WP_074952550.1">
    <property type="nucleotide sequence ID" value="NZ_BJXR01000063.1"/>
</dbReference>
<dbReference type="PROSITE" id="PS50011">
    <property type="entry name" value="PROTEIN_KINASE_DOM"/>
    <property type="match status" value="1"/>
</dbReference>
<comment type="caution">
    <text evidence="8">The sequence shown here is derived from an EMBL/GenBank/DDBJ whole genome shotgun (WGS) entry which is preliminary data.</text>
</comment>
<keyword evidence="8" id="KW-0723">Serine/threonine-protein kinase</keyword>
<keyword evidence="4" id="KW-0067">ATP-binding</keyword>
<dbReference type="CDD" id="cd14014">
    <property type="entry name" value="STKc_PknB_like"/>
    <property type="match status" value="1"/>
</dbReference>
<dbReference type="InterPro" id="IPR011009">
    <property type="entry name" value="Kinase-like_dom_sf"/>
</dbReference>
<name>A0ABY1C9Z4_MYXFU</name>
<dbReference type="Gene3D" id="1.25.40.10">
    <property type="entry name" value="Tetratricopeptide repeat domain"/>
    <property type="match status" value="1"/>
</dbReference>
<dbReference type="InterPro" id="IPR019734">
    <property type="entry name" value="TPR_rpt"/>
</dbReference>
<dbReference type="Gene3D" id="3.30.200.20">
    <property type="entry name" value="Phosphorylase Kinase, domain 1"/>
    <property type="match status" value="1"/>
</dbReference>
<feature type="repeat" description="TPR" evidence="5">
    <location>
        <begin position="746"/>
        <end position="779"/>
    </location>
</feature>
<organism evidence="8 9">
    <name type="scientific">Myxococcus fulvus</name>
    <dbReference type="NCBI Taxonomy" id="33"/>
    <lineage>
        <taxon>Bacteria</taxon>
        <taxon>Pseudomonadati</taxon>
        <taxon>Myxococcota</taxon>
        <taxon>Myxococcia</taxon>
        <taxon>Myxococcales</taxon>
        <taxon>Cystobacterineae</taxon>
        <taxon>Myxococcaceae</taxon>
        <taxon>Myxococcus</taxon>
    </lineage>
</organism>
<evidence type="ECO:0000256" key="4">
    <source>
        <dbReference type="ARBA" id="ARBA00022840"/>
    </source>
</evidence>
<evidence type="ECO:0000256" key="2">
    <source>
        <dbReference type="ARBA" id="ARBA00022741"/>
    </source>
</evidence>
<dbReference type="EMBL" id="FOIB01000003">
    <property type="protein sequence ID" value="SET84978.1"/>
    <property type="molecule type" value="Genomic_DNA"/>
</dbReference>
<gene>
    <name evidence="8" type="ORF">SAMN05443572_103494</name>
</gene>
<protein>
    <submittedName>
        <fullName evidence="8">Serine/threonine protein kinase</fullName>
    </submittedName>
</protein>
<evidence type="ECO:0000256" key="6">
    <source>
        <dbReference type="SAM" id="MobiDB-lite"/>
    </source>
</evidence>
<dbReference type="PROSITE" id="PS00109">
    <property type="entry name" value="PROTEIN_KINASE_TYR"/>
    <property type="match status" value="1"/>
</dbReference>